<dbReference type="InterPro" id="IPR000959">
    <property type="entry name" value="POLO_box_dom"/>
</dbReference>
<dbReference type="FunFam" id="3.30.200.20:FF:000600">
    <property type="entry name" value="Serine/threonine-protein kinase PLK"/>
    <property type="match status" value="1"/>
</dbReference>
<keyword evidence="11" id="KW-0131">Cell cycle</keyword>
<evidence type="ECO:0000256" key="10">
    <source>
        <dbReference type="ARBA" id="ARBA00023242"/>
    </source>
</evidence>
<evidence type="ECO:0000256" key="4">
    <source>
        <dbReference type="ARBA" id="ARBA00022527"/>
    </source>
</evidence>
<evidence type="ECO:0000313" key="19">
    <source>
        <dbReference type="Ensembl" id="ENSMODP00000032211.2"/>
    </source>
</evidence>
<sequence>MELRVPRRRGAHEPVASFLRDPNTGRIYRRGRLLGTGAFGRCYKLTDMSTNRVFALKVVPWGRLSGPDQWGKRGPPSRRQVEREIELHSQLRHRNVVGFHGHFADRDNVYLVLEYCSRKSLAHVLKARKTLTEPEVRYYLRGIAAGLRYLHQQGIIHRDLKLSNFFITKNMEVKIGDLGLATKVGPGGHCHGGLCGTPNYLAPEVVSRKGHSFQSDIWALGCIMYTALTGFPPFKASPLPEMYQNIRDARYPVPGHLSANARRLIARLLAPNPADRPSLDQVLQDDFFTQGFTPDQLPPRSCHTAPIFTIPQPLDKLFQKATQLFLAMAQRRAPRSFVPKMPTTPAPEDPQKTPGEADNEGLSHSPHKLEAPEGETDPQVPYPEIPIHLLLRRSLRSHPPGTEESPGFPGDGAEVAARLLKNCLDFMPAGEQDPPGQQQPVLWVTKWVDYSNKYGFGYELSDGSTGVLLRDGTHISLRPALGCISYCPAQGEVATFSWRDIPDSLGTKVAVLQLFTRYMQRWLLEGGAVPSQPGLSPGPGFSLLHFLKSDQALLLLFSDQTMQVNFYHDHTKLLLNWAGEEPLLTYIDPERLATSHPLSILQGHGCSEALRQRLHYTLHLLQAF</sequence>
<dbReference type="GO" id="GO:0000922">
    <property type="term" value="C:spindle pole"/>
    <property type="evidence" value="ECO:0000318"/>
    <property type="project" value="GO_Central"/>
</dbReference>
<dbReference type="Gene3D" id="3.30.1120.30">
    <property type="entry name" value="POLO box domain"/>
    <property type="match status" value="2"/>
</dbReference>
<comment type="similarity">
    <text evidence="15">Belongs to the protein kinase superfamily. Ser/Thr protein kinase family. CDC5/Polo subfamily.</text>
</comment>
<dbReference type="Pfam" id="PF00659">
    <property type="entry name" value="POLO_box"/>
    <property type="match status" value="2"/>
</dbReference>
<evidence type="ECO:0000313" key="20">
    <source>
        <dbReference type="Proteomes" id="UP000002280"/>
    </source>
</evidence>
<keyword evidence="5 15" id="KW-0808">Transferase</keyword>
<dbReference type="InterPro" id="IPR017441">
    <property type="entry name" value="Protein_kinase_ATP_BS"/>
</dbReference>
<dbReference type="GeneTree" id="ENSGT00940000162321"/>
<dbReference type="GO" id="GO:0005634">
    <property type="term" value="C:nucleus"/>
    <property type="evidence" value="ECO:0000318"/>
    <property type="project" value="GO_Central"/>
</dbReference>
<reference evidence="19" key="2">
    <citation type="submission" date="2025-08" db="UniProtKB">
        <authorList>
            <consortium name="Ensembl"/>
        </authorList>
    </citation>
    <scope>IDENTIFICATION</scope>
</reference>
<evidence type="ECO:0000256" key="15">
    <source>
        <dbReference type="RuleBase" id="RU361162"/>
    </source>
</evidence>
<protein>
    <recommendedName>
        <fullName evidence="15">Serine/threonine-protein kinase PLK</fullName>
        <ecNumber evidence="15">2.7.11.21</ecNumber>
    </recommendedName>
    <alternativeName>
        <fullName evidence="15">Polo-like kinase</fullName>
    </alternativeName>
</protein>
<dbReference type="PANTHER" id="PTHR24345:SF43">
    <property type="entry name" value="INACTIVE SERINE_THREONINE-PROTEIN KINASE PLK5"/>
    <property type="match status" value="1"/>
</dbReference>
<dbReference type="Pfam" id="PF00069">
    <property type="entry name" value="Pkinase"/>
    <property type="match status" value="1"/>
</dbReference>
<evidence type="ECO:0000256" key="3">
    <source>
        <dbReference type="ARBA" id="ARBA00022490"/>
    </source>
</evidence>
<organism evidence="19 20">
    <name type="scientific">Monodelphis domestica</name>
    <name type="common">Gray short-tailed opossum</name>
    <dbReference type="NCBI Taxonomy" id="13616"/>
    <lineage>
        <taxon>Eukaryota</taxon>
        <taxon>Metazoa</taxon>
        <taxon>Chordata</taxon>
        <taxon>Craniata</taxon>
        <taxon>Vertebrata</taxon>
        <taxon>Euteleostomi</taxon>
        <taxon>Mammalia</taxon>
        <taxon>Metatheria</taxon>
        <taxon>Didelphimorphia</taxon>
        <taxon>Didelphidae</taxon>
        <taxon>Monodelphis</taxon>
    </lineage>
</organism>
<evidence type="ECO:0000256" key="2">
    <source>
        <dbReference type="ARBA" id="ARBA00004604"/>
    </source>
</evidence>
<keyword evidence="7 14" id="KW-0547">Nucleotide-binding</keyword>
<dbReference type="InterPro" id="IPR033701">
    <property type="entry name" value="POLO_box_1"/>
</dbReference>
<dbReference type="eggNOG" id="KOG0575">
    <property type="taxonomic scope" value="Eukaryota"/>
</dbReference>
<feature type="domain" description="POLO box" evidence="18">
    <location>
        <begin position="540"/>
        <end position="624"/>
    </location>
</feature>
<feature type="region of interest" description="Disordered" evidence="16">
    <location>
        <begin position="335"/>
        <end position="381"/>
    </location>
</feature>
<dbReference type="InterPro" id="IPR011009">
    <property type="entry name" value="Kinase-like_dom_sf"/>
</dbReference>
<keyword evidence="9 14" id="KW-0067">ATP-binding</keyword>
<dbReference type="OMA" id="GCIMYMV"/>
<evidence type="ECO:0000256" key="16">
    <source>
        <dbReference type="SAM" id="MobiDB-lite"/>
    </source>
</evidence>
<dbReference type="HOGENOM" id="CLU_000288_46_1_1"/>
<dbReference type="Ensembl" id="ENSMODT00000033788.3">
    <property type="protein sequence ID" value="ENSMODP00000032211.2"/>
    <property type="gene ID" value="ENSMODG00000005029.6"/>
</dbReference>
<evidence type="ECO:0000256" key="13">
    <source>
        <dbReference type="ARBA" id="ARBA00048347"/>
    </source>
</evidence>
<evidence type="ECO:0000259" key="18">
    <source>
        <dbReference type="PROSITE" id="PS50078"/>
    </source>
</evidence>
<dbReference type="EC" id="2.7.11.21" evidence="15"/>
<dbReference type="PROSITE" id="PS50011">
    <property type="entry name" value="PROTEIN_KINASE_DOM"/>
    <property type="match status" value="1"/>
</dbReference>
<dbReference type="STRING" id="13616.ENSMODP00000032211"/>
<keyword evidence="8 15" id="KW-0418">Kinase</keyword>
<evidence type="ECO:0000256" key="5">
    <source>
        <dbReference type="ARBA" id="ARBA00022679"/>
    </source>
</evidence>
<feature type="domain" description="Protein kinase" evidence="17">
    <location>
        <begin position="28"/>
        <end position="288"/>
    </location>
</feature>
<reference evidence="19" key="3">
    <citation type="submission" date="2025-09" db="UniProtKB">
        <authorList>
            <consortium name="Ensembl"/>
        </authorList>
    </citation>
    <scope>IDENTIFICATION</scope>
</reference>
<dbReference type="FunFam" id="1.10.510.10:FF:000189">
    <property type="entry name" value="Serine/threonine-protein kinase PLK"/>
    <property type="match status" value="1"/>
</dbReference>
<dbReference type="CDD" id="cd13118">
    <property type="entry name" value="POLO_box_1"/>
    <property type="match status" value="1"/>
</dbReference>
<dbReference type="AlphaFoldDB" id="F7FYD1"/>
<dbReference type="Gene3D" id="1.10.510.10">
    <property type="entry name" value="Transferase(Phosphotransferase) domain 1"/>
    <property type="match status" value="1"/>
</dbReference>
<accession>F7FYD1</accession>
<dbReference type="GO" id="GO:0005730">
    <property type="term" value="C:nucleolus"/>
    <property type="evidence" value="ECO:0007669"/>
    <property type="project" value="UniProtKB-SubCell"/>
</dbReference>
<dbReference type="GO" id="GO:0000776">
    <property type="term" value="C:kinetochore"/>
    <property type="evidence" value="ECO:0000318"/>
    <property type="project" value="GO_Central"/>
</dbReference>
<dbReference type="InterPro" id="IPR036947">
    <property type="entry name" value="POLO_box_dom_sf"/>
</dbReference>
<keyword evidence="4 15" id="KW-0723">Serine/threonine-protein kinase</keyword>
<dbReference type="PROSITE" id="PS00108">
    <property type="entry name" value="PROTEIN_KINASE_ST"/>
    <property type="match status" value="1"/>
</dbReference>
<dbReference type="Proteomes" id="UP000002280">
    <property type="component" value="Chromosome 3"/>
</dbReference>
<dbReference type="GO" id="GO:0005813">
    <property type="term" value="C:centrosome"/>
    <property type="evidence" value="ECO:0000318"/>
    <property type="project" value="GO_Central"/>
</dbReference>
<comment type="subcellular location">
    <subcellularLocation>
        <location evidence="1">Cytoplasm</location>
        <location evidence="1">Cytoskeleton</location>
        <location evidence="1">Microtubule organizing center</location>
        <location evidence="1">Centrosome</location>
    </subcellularLocation>
    <subcellularLocation>
        <location evidence="2">Nucleus</location>
        <location evidence="2">Nucleolus</location>
    </subcellularLocation>
</comment>
<dbReference type="InParanoid" id="F7FYD1"/>
<proteinExistence type="inferred from homology"/>
<name>F7FYD1_MONDO</name>
<feature type="domain" description="POLO box" evidence="18">
    <location>
        <begin position="443"/>
        <end position="521"/>
    </location>
</feature>
<keyword evidence="10" id="KW-0539">Nucleus</keyword>
<dbReference type="Gene3D" id="3.30.200.20">
    <property type="entry name" value="Phosphorylase Kinase, domain 1"/>
    <property type="match status" value="1"/>
</dbReference>
<dbReference type="GO" id="GO:2000045">
    <property type="term" value="P:regulation of G1/S transition of mitotic cell cycle"/>
    <property type="evidence" value="ECO:0000318"/>
    <property type="project" value="GO_Central"/>
</dbReference>
<dbReference type="CDD" id="cd13117">
    <property type="entry name" value="POLO_box_2"/>
    <property type="match status" value="1"/>
</dbReference>
<dbReference type="Bgee" id="ENSMODG00000005029">
    <property type="expression patterns" value="Expressed in adult mammalian kidney and 9 other cell types or tissues"/>
</dbReference>
<dbReference type="SMART" id="SM00220">
    <property type="entry name" value="S_TKc"/>
    <property type="match status" value="1"/>
</dbReference>
<dbReference type="PROSITE" id="PS00107">
    <property type="entry name" value="PROTEIN_KINASE_ATP"/>
    <property type="match status" value="1"/>
</dbReference>
<dbReference type="GO" id="GO:0004674">
    <property type="term" value="F:protein serine/threonine kinase activity"/>
    <property type="evidence" value="ECO:0007669"/>
    <property type="project" value="UniProtKB-KW"/>
</dbReference>
<comment type="catalytic activity">
    <reaction evidence="13">
        <text>L-seryl-[protein] + ATP = O-phospho-L-seryl-[protein] + ADP + H(+)</text>
        <dbReference type="Rhea" id="RHEA:17989"/>
        <dbReference type="Rhea" id="RHEA-COMP:9863"/>
        <dbReference type="Rhea" id="RHEA-COMP:11604"/>
        <dbReference type="ChEBI" id="CHEBI:15378"/>
        <dbReference type="ChEBI" id="CHEBI:29999"/>
        <dbReference type="ChEBI" id="CHEBI:30616"/>
        <dbReference type="ChEBI" id="CHEBI:83421"/>
        <dbReference type="ChEBI" id="CHEBI:456216"/>
        <dbReference type="EC" id="2.7.11.21"/>
    </reaction>
</comment>
<dbReference type="KEGG" id="mdo:100020530"/>
<dbReference type="GO" id="GO:0005524">
    <property type="term" value="F:ATP binding"/>
    <property type="evidence" value="ECO:0007669"/>
    <property type="project" value="UniProtKB-UniRule"/>
</dbReference>
<evidence type="ECO:0000256" key="6">
    <source>
        <dbReference type="ARBA" id="ARBA00022737"/>
    </source>
</evidence>
<dbReference type="SUPFAM" id="SSF82615">
    <property type="entry name" value="Polo-box domain"/>
    <property type="match status" value="2"/>
</dbReference>
<feature type="binding site" evidence="14">
    <location>
        <position position="57"/>
    </location>
    <ligand>
        <name>ATP</name>
        <dbReference type="ChEBI" id="CHEBI:30616"/>
    </ligand>
</feature>
<evidence type="ECO:0000256" key="14">
    <source>
        <dbReference type="PROSITE-ProRule" id="PRU10141"/>
    </source>
</evidence>
<dbReference type="GO" id="GO:0007052">
    <property type="term" value="P:mitotic spindle organization"/>
    <property type="evidence" value="ECO:0000318"/>
    <property type="project" value="GO_Central"/>
</dbReference>
<dbReference type="GO" id="GO:0006974">
    <property type="term" value="P:DNA damage response"/>
    <property type="evidence" value="ECO:0000318"/>
    <property type="project" value="GO_Central"/>
</dbReference>
<keyword evidence="20" id="KW-1185">Reference proteome</keyword>
<reference evidence="19 20" key="1">
    <citation type="journal article" date="2007" name="Nature">
        <title>Genome of the marsupial Monodelphis domestica reveals innovation in non-coding sequences.</title>
        <authorList>
            <person name="Mikkelsen T.S."/>
            <person name="Wakefield M.J."/>
            <person name="Aken B."/>
            <person name="Amemiya C.T."/>
            <person name="Chang J.L."/>
            <person name="Duke S."/>
            <person name="Garber M."/>
            <person name="Gentles A.J."/>
            <person name="Goodstadt L."/>
            <person name="Heger A."/>
            <person name="Jurka J."/>
            <person name="Kamal M."/>
            <person name="Mauceli E."/>
            <person name="Searle S.M."/>
            <person name="Sharpe T."/>
            <person name="Baker M.L."/>
            <person name="Batzer M.A."/>
            <person name="Benos P.V."/>
            <person name="Belov K."/>
            <person name="Clamp M."/>
            <person name="Cook A."/>
            <person name="Cuff J."/>
            <person name="Das R."/>
            <person name="Davidow L."/>
            <person name="Deakin J.E."/>
            <person name="Fazzari M.J."/>
            <person name="Glass J.L."/>
            <person name="Grabherr M."/>
            <person name="Greally J.M."/>
            <person name="Gu W."/>
            <person name="Hore T.A."/>
            <person name="Huttley G.A."/>
            <person name="Kleber M."/>
            <person name="Jirtle R.L."/>
            <person name="Koina E."/>
            <person name="Lee J.T."/>
            <person name="Mahony S."/>
            <person name="Marra M.A."/>
            <person name="Miller R.D."/>
            <person name="Nicholls R.D."/>
            <person name="Oda M."/>
            <person name="Papenfuss A.T."/>
            <person name="Parra Z.E."/>
            <person name="Pollock D.D."/>
            <person name="Ray D.A."/>
            <person name="Schein J.E."/>
            <person name="Speed T.P."/>
            <person name="Thompson K."/>
            <person name="VandeBerg J.L."/>
            <person name="Wade C.M."/>
            <person name="Walker J.A."/>
            <person name="Waters P.D."/>
            <person name="Webber C."/>
            <person name="Weidman J.R."/>
            <person name="Xie X."/>
            <person name="Zody M.C."/>
            <person name="Baldwin J."/>
            <person name="Abdouelleil A."/>
            <person name="Abdulkadir J."/>
            <person name="Abebe A."/>
            <person name="Abera B."/>
            <person name="Abreu J."/>
            <person name="Acer S.C."/>
            <person name="Aftuck L."/>
            <person name="Alexander A."/>
            <person name="An P."/>
            <person name="Anderson E."/>
            <person name="Anderson S."/>
            <person name="Arachi H."/>
            <person name="Azer M."/>
            <person name="Bachantsang P."/>
            <person name="Barry A."/>
            <person name="Bayul T."/>
            <person name="Berlin A."/>
            <person name="Bessette D."/>
            <person name="Bloom T."/>
            <person name="Bloom T."/>
            <person name="Boguslavskiy L."/>
            <person name="Bonnet C."/>
            <person name="Boukhgalter B."/>
            <person name="Bourzgui I."/>
            <person name="Brown A."/>
            <person name="Cahill P."/>
            <person name="Channer S."/>
            <person name="Cheshatsang Y."/>
            <person name="Chuda L."/>
            <person name="Citroen M."/>
            <person name="Collymore A."/>
            <person name="Cooke P."/>
            <person name="Costello M."/>
            <person name="D'Aco K."/>
            <person name="Daza R."/>
            <person name="De Haan G."/>
            <person name="DeGray S."/>
            <person name="DeMaso C."/>
            <person name="Dhargay N."/>
            <person name="Dooley K."/>
            <person name="Dooley E."/>
            <person name="Doricent M."/>
            <person name="Dorje P."/>
            <person name="Dorjee K."/>
            <person name="Dupes A."/>
            <person name="Elong R."/>
            <person name="Falk J."/>
            <person name="Farina A."/>
            <person name="Faro S."/>
            <person name="Ferguson D."/>
            <person name="Fisher S."/>
            <person name="Foley C.D."/>
            <person name="Franke A."/>
            <person name="Friedrich D."/>
            <person name="Gadbois L."/>
            <person name="Gearin G."/>
            <person name="Gearin C.R."/>
            <person name="Giannoukos G."/>
            <person name="Goode T."/>
            <person name="Graham J."/>
            <person name="Grandbois E."/>
            <person name="Grewal S."/>
            <person name="Gyaltsen K."/>
            <person name="Hafez N."/>
            <person name="Hagos B."/>
            <person name="Hall J."/>
            <person name="Henson C."/>
            <person name="Hollinger A."/>
            <person name="Honan T."/>
            <person name="Huard M.D."/>
            <person name="Hughes L."/>
            <person name="Hurhula B."/>
            <person name="Husby M.E."/>
            <person name="Kamat A."/>
            <person name="Kanga B."/>
            <person name="Kashin S."/>
            <person name="Khazanovich D."/>
            <person name="Kisner P."/>
            <person name="Lance K."/>
            <person name="Lara M."/>
            <person name="Lee W."/>
            <person name="Lennon N."/>
            <person name="Letendre F."/>
            <person name="LeVine R."/>
            <person name="Lipovsky A."/>
            <person name="Liu X."/>
            <person name="Liu J."/>
            <person name="Liu S."/>
            <person name="Lokyitsang T."/>
            <person name="Lokyitsang Y."/>
            <person name="Lubonja R."/>
            <person name="Lui A."/>
            <person name="MacDonald P."/>
            <person name="Magnisalis V."/>
            <person name="Maru K."/>
            <person name="Matthews C."/>
            <person name="McCusker W."/>
            <person name="McDonough S."/>
            <person name="Mehta T."/>
            <person name="Meldrim J."/>
            <person name="Meneus L."/>
            <person name="Mihai O."/>
            <person name="Mihalev A."/>
            <person name="Mihova T."/>
            <person name="Mittelman R."/>
            <person name="Mlenga V."/>
            <person name="Montmayeur A."/>
            <person name="Mulrain L."/>
            <person name="Navidi A."/>
            <person name="Naylor J."/>
            <person name="Negash T."/>
            <person name="Nguyen T."/>
            <person name="Nguyen N."/>
            <person name="Nicol R."/>
            <person name="Norbu C."/>
            <person name="Norbu N."/>
            <person name="Novod N."/>
            <person name="O'Neill B."/>
            <person name="Osman S."/>
            <person name="Markiewicz E."/>
            <person name="Oyono O.L."/>
            <person name="Patti C."/>
            <person name="Phunkhang P."/>
            <person name="Pierre F."/>
            <person name="Priest M."/>
            <person name="Raghuraman S."/>
            <person name="Rege F."/>
            <person name="Reyes R."/>
            <person name="Rise C."/>
            <person name="Rogov P."/>
            <person name="Ross K."/>
            <person name="Ryan E."/>
            <person name="Settipalli S."/>
            <person name="Shea T."/>
            <person name="Sherpa N."/>
            <person name="Shi L."/>
            <person name="Shih D."/>
            <person name="Sparrow T."/>
            <person name="Spaulding J."/>
            <person name="Stalker J."/>
            <person name="Stange-Thomann N."/>
            <person name="Stavropoulos S."/>
            <person name="Stone C."/>
            <person name="Strader C."/>
            <person name="Tesfaye S."/>
            <person name="Thomson T."/>
            <person name="Thoulutsang Y."/>
            <person name="Thoulutsang D."/>
            <person name="Topham K."/>
            <person name="Topping I."/>
            <person name="Tsamla T."/>
            <person name="Vassiliev H."/>
            <person name="Vo A."/>
            <person name="Wangchuk T."/>
            <person name="Wangdi T."/>
            <person name="Weiand M."/>
            <person name="Wilkinson J."/>
            <person name="Wilson A."/>
            <person name="Yadav S."/>
            <person name="Young G."/>
            <person name="Yu Q."/>
            <person name="Zembek L."/>
            <person name="Zhong D."/>
            <person name="Zimmer A."/>
            <person name="Zwirko Z."/>
            <person name="Jaffe D.B."/>
            <person name="Alvarez P."/>
            <person name="Brockman W."/>
            <person name="Butler J."/>
            <person name="Chin C."/>
            <person name="Gnerre S."/>
            <person name="MacCallum I."/>
            <person name="Graves J.A."/>
            <person name="Ponting C.P."/>
            <person name="Breen M."/>
            <person name="Samollow P.B."/>
            <person name="Lander E.S."/>
            <person name="Lindblad-Toh K."/>
        </authorList>
    </citation>
    <scope>NUCLEOTIDE SEQUENCE [LARGE SCALE GENOMIC DNA]</scope>
</reference>
<dbReference type="GO" id="GO:0005737">
    <property type="term" value="C:cytoplasm"/>
    <property type="evidence" value="ECO:0000318"/>
    <property type="project" value="GO_Central"/>
</dbReference>
<dbReference type="GO" id="GO:0106310">
    <property type="term" value="F:protein serine kinase activity"/>
    <property type="evidence" value="ECO:0007669"/>
    <property type="project" value="RHEA"/>
</dbReference>
<dbReference type="InterPro" id="IPR033695">
    <property type="entry name" value="POLO_box_2"/>
</dbReference>
<dbReference type="InterPro" id="IPR000719">
    <property type="entry name" value="Prot_kinase_dom"/>
</dbReference>
<evidence type="ECO:0000256" key="11">
    <source>
        <dbReference type="ARBA" id="ARBA00023306"/>
    </source>
</evidence>
<dbReference type="SUPFAM" id="SSF56112">
    <property type="entry name" value="Protein kinase-like (PK-like)"/>
    <property type="match status" value="1"/>
</dbReference>
<dbReference type="PANTHER" id="PTHR24345">
    <property type="entry name" value="SERINE/THREONINE-PROTEIN KINASE PLK"/>
    <property type="match status" value="1"/>
</dbReference>
<dbReference type="FunFam" id="3.30.1120.30:FF:000014">
    <property type="entry name" value="Serine/threonine-protein kinase PLK"/>
    <property type="match status" value="1"/>
</dbReference>
<comment type="catalytic activity">
    <reaction evidence="12 15">
        <text>L-threonyl-[protein] + ATP = O-phospho-L-threonyl-[protein] + ADP + H(+)</text>
        <dbReference type="Rhea" id="RHEA:46608"/>
        <dbReference type="Rhea" id="RHEA-COMP:11060"/>
        <dbReference type="Rhea" id="RHEA-COMP:11605"/>
        <dbReference type="ChEBI" id="CHEBI:15378"/>
        <dbReference type="ChEBI" id="CHEBI:30013"/>
        <dbReference type="ChEBI" id="CHEBI:30616"/>
        <dbReference type="ChEBI" id="CHEBI:61977"/>
        <dbReference type="ChEBI" id="CHEBI:456216"/>
        <dbReference type="EC" id="2.7.11.21"/>
    </reaction>
</comment>
<dbReference type="PROSITE" id="PS50078">
    <property type="entry name" value="POLO_BOX"/>
    <property type="match status" value="2"/>
</dbReference>
<evidence type="ECO:0000256" key="9">
    <source>
        <dbReference type="ARBA" id="ARBA00022840"/>
    </source>
</evidence>
<dbReference type="InterPro" id="IPR008271">
    <property type="entry name" value="Ser/Thr_kinase_AS"/>
</dbReference>
<evidence type="ECO:0000256" key="12">
    <source>
        <dbReference type="ARBA" id="ARBA00047802"/>
    </source>
</evidence>
<keyword evidence="6" id="KW-0677">Repeat</keyword>
<evidence type="ECO:0000256" key="1">
    <source>
        <dbReference type="ARBA" id="ARBA00004300"/>
    </source>
</evidence>
<keyword evidence="3" id="KW-0963">Cytoplasm</keyword>
<evidence type="ECO:0000259" key="17">
    <source>
        <dbReference type="PROSITE" id="PS50011"/>
    </source>
</evidence>
<evidence type="ECO:0000256" key="8">
    <source>
        <dbReference type="ARBA" id="ARBA00022777"/>
    </source>
</evidence>
<evidence type="ECO:0000256" key="7">
    <source>
        <dbReference type="ARBA" id="ARBA00022741"/>
    </source>
</evidence>